<dbReference type="Proteomes" id="UP000501982">
    <property type="component" value="Chromosome"/>
</dbReference>
<name>A0A7L5E7D6_PARDI</name>
<accession>A0A7L5E7D6</accession>
<dbReference type="EMBL" id="CP051672">
    <property type="protein sequence ID" value="QJE27386.1"/>
    <property type="molecule type" value="Genomic_DNA"/>
</dbReference>
<organism evidence="2 3">
    <name type="scientific">Parabacteroides distasonis</name>
    <dbReference type="NCBI Taxonomy" id="823"/>
    <lineage>
        <taxon>Bacteria</taxon>
        <taxon>Pseudomonadati</taxon>
        <taxon>Bacteroidota</taxon>
        <taxon>Bacteroidia</taxon>
        <taxon>Bacteroidales</taxon>
        <taxon>Tannerellaceae</taxon>
        <taxon>Parabacteroides</taxon>
    </lineage>
</organism>
<evidence type="ECO:0000313" key="3">
    <source>
        <dbReference type="Proteomes" id="UP000501982"/>
    </source>
</evidence>
<sequence>MNKIRQILAFVRSLLDFLLNLGSHTPQKQPPHDTTDTPTEPTEPTPPFPPLPPARLGQPLPAGGTLPPARHAGGGVGSYRGDTLALVHPSPGPLNLLGWGLILSAALSSLGRYAGLYPP</sequence>
<evidence type="ECO:0000313" key="2">
    <source>
        <dbReference type="EMBL" id="QJE27386.1"/>
    </source>
</evidence>
<dbReference type="AlphaFoldDB" id="A0A7L5E7D6"/>
<protein>
    <submittedName>
        <fullName evidence="2">Uncharacterized protein</fullName>
    </submittedName>
</protein>
<feature type="compositionally biased region" description="Pro residues" evidence="1">
    <location>
        <begin position="41"/>
        <end position="53"/>
    </location>
</feature>
<gene>
    <name evidence="2" type="ORF">HHO38_03125</name>
</gene>
<feature type="region of interest" description="Disordered" evidence="1">
    <location>
        <begin position="22"/>
        <end position="75"/>
    </location>
</feature>
<evidence type="ECO:0000256" key="1">
    <source>
        <dbReference type="SAM" id="MobiDB-lite"/>
    </source>
</evidence>
<proteinExistence type="predicted"/>
<reference evidence="2 3" key="1">
    <citation type="submission" date="2020-04" db="EMBL/GenBank/DDBJ databases">
        <title>Complete Genomes and Methylome analysis of CBBP consortium that reverse antibiotic-induced susceptibility to vancomycin-resistant Enterococcus faecium infection.</title>
        <authorList>
            <person name="Fomenkov A."/>
            <person name="Zhang Z."/>
            <person name="Pamer E."/>
            <person name="Roberts R.J."/>
        </authorList>
    </citation>
    <scope>NUCLEOTIDE SEQUENCE [LARGE SCALE GENOMIC DNA]</scope>
    <source>
        <strain evidence="3">CBBP</strain>
    </source>
</reference>